<feature type="signal peptide" evidence="1">
    <location>
        <begin position="1"/>
        <end position="18"/>
    </location>
</feature>
<dbReference type="RefSeq" id="WP_194311724.1">
    <property type="nucleotide sequence ID" value="NZ_JADHEC010000013.1"/>
</dbReference>
<accession>A0A930Y0H4</accession>
<evidence type="ECO:0000256" key="1">
    <source>
        <dbReference type="SAM" id="SignalP"/>
    </source>
</evidence>
<comment type="caution">
    <text evidence="2">The sequence shown here is derived from an EMBL/GenBank/DDBJ whole genome shotgun (WGS) entry which is preliminary data.</text>
</comment>
<reference evidence="2" key="1">
    <citation type="submission" date="2020-11" db="EMBL/GenBank/DDBJ databases">
        <title>Genome of Flavobacterium soyangense.</title>
        <authorList>
            <person name="Liu Q."/>
            <person name="Xin Y.-H."/>
        </authorList>
    </citation>
    <scope>NUCLEOTIDE SEQUENCE</scope>
    <source>
        <strain evidence="2">CGMCC 1.13493</strain>
    </source>
</reference>
<dbReference type="AlphaFoldDB" id="A0A930Y0H4"/>
<evidence type="ECO:0000313" key="3">
    <source>
        <dbReference type="Proteomes" id="UP000646211"/>
    </source>
</evidence>
<dbReference type="Proteomes" id="UP000646211">
    <property type="component" value="Unassembled WGS sequence"/>
</dbReference>
<name>A0A930Y0H4_9FLAO</name>
<proteinExistence type="predicted"/>
<protein>
    <recommendedName>
        <fullName evidence="4">Glycine zipper family protein</fullName>
    </recommendedName>
</protein>
<keyword evidence="1" id="KW-0732">Signal</keyword>
<feature type="chain" id="PRO_5037988534" description="Glycine zipper family protein" evidence="1">
    <location>
        <begin position="19"/>
        <end position="165"/>
    </location>
</feature>
<dbReference type="EMBL" id="JADHEC010000013">
    <property type="protein sequence ID" value="MBF2708469.1"/>
    <property type="molecule type" value="Genomic_DNA"/>
</dbReference>
<keyword evidence="3" id="KW-1185">Reference proteome</keyword>
<evidence type="ECO:0008006" key="4">
    <source>
        <dbReference type="Google" id="ProtNLM"/>
    </source>
</evidence>
<sequence>MKNLLFAIAMLLCSTIYAQKEVAKNSLFIRVYNLEGDKMNKGKVLSVNDTILQLQEKNGSVDIDIRTIGFIKTKHSAGNNMLFGSLIGLTVGVIFGVATSDPNPDEVFFGYSASEGGTGFGLIGAILGTGVGGTTALFKNSKSYIINGDTSKWKVFEKMISGKKN</sequence>
<organism evidence="2 3">
    <name type="scientific">Flavobacterium soyangense</name>
    <dbReference type="NCBI Taxonomy" id="2023265"/>
    <lineage>
        <taxon>Bacteria</taxon>
        <taxon>Pseudomonadati</taxon>
        <taxon>Bacteroidota</taxon>
        <taxon>Flavobacteriia</taxon>
        <taxon>Flavobacteriales</taxon>
        <taxon>Flavobacteriaceae</taxon>
        <taxon>Flavobacterium</taxon>
    </lineage>
</organism>
<gene>
    <name evidence="2" type="ORF">IR213_07685</name>
</gene>
<evidence type="ECO:0000313" key="2">
    <source>
        <dbReference type="EMBL" id="MBF2708469.1"/>
    </source>
</evidence>